<evidence type="ECO:0000313" key="10">
    <source>
        <dbReference type="Proteomes" id="UP000494206"/>
    </source>
</evidence>
<feature type="domain" description="Myb-like" evidence="7">
    <location>
        <begin position="388"/>
        <end position="439"/>
    </location>
</feature>
<feature type="region of interest" description="Disordered" evidence="6">
    <location>
        <begin position="863"/>
        <end position="914"/>
    </location>
</feature>
<feature type="domain" description="HTH myb-type" evidence="8">
    <location>
        <begin position="400"/>
        <end position="443"/>
    </location>
</feature>
<feature type="compositionally biased region" description="Acidic residues" evidence="6">
    <location>
        <begin position="904"/>
        <end position="914"/>
    </location>
</feature>
<dbReference type="GO" id="GO:0000978">
    <property type="term" value="F:RNA polymerase II cis-regulatory region sequence-specific DNA binding"/>
    <property type="evidence" value="ECO:0007669"/>
    <property type="project" value="TreeGrafter"/>
</dbReference>
<dbReference type="GO" id="GO:0042796">
    <property type="term" value="P:snRNA transcription by RNA polymerase III"/>
    <property type="evidence" value="ECO:0007669"/>
    <property type="project" value="TreeGrafter"/>
</dbReference>
<evidence type="ECO:0000256" key="2">
    <source>
        <dbReference type="ARBA" id="ARBA00023015"/>
    </source>
</evidence>
<dbReference type="Gene3D" id="1.10.10.60">
    <property type="entry name" value="Homeodomain-like"/>
    <property type="match status" value="3"/>
</dbReference>
<gene>
    <name evidence="9" type="ORF">CBOVIS_LOCUS10367</name>
</gene>
<feature type="domain" description="HTH myb-type" evidence="8">
    <location>
        <begin position="335"/>
        <end position="390"/>
    </location>
</feature>
<keyword evidence="5" id="KW-0539">Nucleus</keyword>
<evidence type="ECO:0000256" key="4">
    <source>
        <dbReference type="ARBA" id="ARBA00023163"/>
    </source>
</evidence>
<comment type="caution">
    <text evidence="9">The sequence shown here is derived from an EMBL/GenBank/DDBJ whole genome shotgun (WGS) entry which is preliminary data.</text>
</comment>
<evidence type="ECO:0000256" key="5">
    <source>
        <dbReference type="ARBA" id="ARBA00023242"/>
    </source>
</evidence>
<dbReference type="PANTHER" id="PTHR46621:SF1">
    <property type="entry name" value="SNRNA-ACTIVATING PROTEIN COMPLEX SUBUNIT 4"/>
    <property type="match status" value="1"/>
</dbReference>
<reference evidence="9 10" key="1">
    <citation type="submission" date="2020-04" db="EMBL/GenBank/DDBJ databases">
        <authorList>
            <person name="Laetsch R D."/>
            <person name="Stevens L."/>
            <person name="Kumar S."/>
            <person name="Blaxter L. M."/>
        </authorList>
    </citation>
    <scope>NUCLEOTIDE SEQUENCE [LARGE SCALE GENOMIC DNA]</scope>
</reference>
<dbReference type="PANTHER" id="PTHR46621">
    <property type="entry name" value="SNRNA-ACTIVATING PROTEIN COMPLEX SUBUNIT 4"/>
    <property type="match status" value="1"/>
</dbReference>
<dbReference type="Proteomes" id="UP000494206">
    <property type="component" value="Unassembled WGS sequence"/>
</dbReference>
<dbReference type="AlphaFoldDB" id="A0A8S1FCF2"/>
<accession>A0A8S1FCF2</accession>
<dbReference type="InterPro" id="IPR051575">
    <property type="entry name" value="Myb-like_DNA-bd"/>
</dbReference>
<feature type="domain" description="Myb-like" evidence="7">
    <location>
        <begin position="229"/>
        <end position="279"/>
    </location>
</feature>
<evidence type="ECO:0000259" key="7">
    <source>
        <dbReference type="PROSITE" id="PS50090"/>
    </source>
</evidence>
<keyword evidence="2" id="KW-0805">Transcription regulation</keyword>
<feature type="compositionally biased region" description="Acidic residues" evidence="6">
    <location>
        <begin position="883"/>
        <end position="893"/>
    </location>
</feature>
<sequence>MSESVNEGASSSSQQDCFIECADISGVIAVNEAYMEVLKSIIDSMEGLLRENLEKQRLLKEEMQNMSTCESSKRKVPVHQYMPPYFKDENGMCPPLSAEGRLKLEMNIFDPLMKEEKKWTPAELKTLREAVRESLISIMVQPFVSKRDVLVSKLKAANMNTTNAERAQWTHELEETIRKINYLRERREEEVITPSADYSKVAWNEIANVNFKGTRTEWAVRTKWLNEMSPKWNKGPWTVAEVERLRELRESPRFVSWPMLAMALDTRRTPFQCLEKYKSEVALQSKEWTQEEDQKLITLTSLLSKNGNIQWDKVAQFMPGRTRQQVRTRFSHTLDTDVKHGRWTDQEDLLLICSVSRHGARDWSKVAQAVPGRNDSQCRERWCNVLNRPANISEIFTFAEDEKLLYTIKVFGKGNWTKCAQFFKKKTPKQLRRRYIQLIAAKLKTVAGYCSAAEAMGNQPVEPTSNEDEFVANEKMNKVFSMYAEYADCTDSSAEELMKRVRDKYTPRRYSQFKNSPNWPEIEKQLKNMVETENMREFDVEKRANDVLKMLSITDLDVRHMVAVSRRHLRYTRAGRTSWNVDSITNRIRPTKHKIEITVPTMFQKEVPESERQMCLIEALCQAVRRHDHITWGRDYYSTFQCTSFPTIKVYLNRMLTDEVDNVANHILEESNSPMPVKSTLAPVLPTVLGLDALNMTRAQLQQIASKHFLPLDVSIETRNRFQEEDRLSINANQRLNIQLSSEITKSREYATFYAKMRALFLEPCRLKIAKETPNEERLRLQRELLIQARNVEEECGTIPKKTNAFKECVDLPEIEPILKDGIRIDTRALRQIANAKLDSTQYLTETINGVVEKARKACSQPKIEEAAAIEPPSKKIKRDNAADSEGELEDFENMSSSSSSSSGEDDDDEYVPR</sequence>
<dbReference type="InterPro" id="IPR001005">
    <property type="entry name" value="SANT/Myb"/>
</dbReference>
<evidence type="ECO:0000256" key="1">
    <source>
        <dbReference type="ARBA" id="ARBA00004123"/>
    </source>
</evidence>
<dbReference type="Pfam" id="PF00249">
    <property type="entry name" value="Myb_DNA-binding"/>
    <property type="match status" value="2"/>
</dbReference>
<evidence type="ECO:0000259" key="8">
    <source>
        <dbReference type="PROSITE" id="PS51294"/>
    </source>
</evidence>
<dbReference type="GO" id="GO:0019185">
    <property type="term" value="C:snRNA-activating protein complex"/>
    <property type="evidence" value="ECO:0007669"/>
    <property type="project" value="TreeGrafter"/>
</dbReference>
<keyword evidence="10" id="KW-1185">Reference proteome</keyword>
<protein>
    <recommendedName>
        <fullName evidence="11">snRNA-activating protein complex subunit 4</fullName>
    </recommendedName>
</protein>
<name>A0A8S1FCF2_9PELO</name>
<dbReference type="PROSITE" id="PS50090">
    <property type="entry name" value="MYB_LIKE"/>
    <property type="match status" value="4"/>
</dbReference>
<dbReference type="InterPro" id="IPR017930">
    <property type="entry name" value="Myb_dom"/>
</dbReference>
<organism evidence="9 10">
    <name type="scientific">Caenorhabditis bovis</name>
    <dbReference type="NCBI Taxonomy" id="2654633"/>
    <lineage>
        <taxon>Eukaryota</taxon>
        <taxon>Metazoa</taxon>
        <taxon>Ecdysozoa</taxon>
        <taxon>Nematoda</taxon>
        <taxon>Chromadorea</taxon>
        <taxon>Rhabditida</taxon>
        <taxon>Rhabditina</taxon>
        <taxon>Rhabditomorpha</taxon>
        <taxon>Rhabditoidea</taxon>
        <taxon>Rhabditidae</taxon>
        <taxon>Peloderinae</taxon>
        <taxon>Caenorhabditis</taxon>
    </lineage>
</organism>
<proteinExistence type="predicted"/>
<dbReference type="GO" id="GO:0005634">
    <property type="term" value="C:nucleus"/>
    <property type="evidence" value="ECO:0007669"/>
    <property type="project" value="UniProtKB-SubCell"/>
</dbReference>
<dbReference type="Pfam" id="PF13921">
    <property type="entry name" value="Myb_DNA-bind_6"/>
    <property type="match status" value="2"/>
</dbReference>
<evidence type="ECO:0000313" key="9">
    <source>
        <dbReference type="EMBL" id="CAB3408608.1"/>
    </source>
</evidence>
<feature type="domain" description="HTH myb-type" evidence="8">
    <location>
        <begin position="288"/>
        <end position="329"/>
    </location>
</feature>
<keyword evidence="3" id="KW-0238">DNA-binding</keyword>
<dbReference type="PROSITE" id="PS51294">
    <property type="entry name" value="HTH_MYB"/>
    <property type="match status" value="3"/>
</dbReference>
<comment type="subcellular location">
    <subcellularLocation>
        <location evidence="1">Nucleus</location>
    </subcellularLocation>
</comment>
<dbReference type="SUPFAM" id="SSF46689">
    <property type="entry name" value="Homeodomain-like"/>
    <property type="match status" value="3"/>
</dbReference>
<dbReference type="OrthoDB" id="2143914at2759"/>
<feature type="domain" description="Myb-like" evidence="7">
    <location>
        <begin position="335"/>
        <end position="386"/>
    </location>
</feature>
<evidence type="ECO:0008006" key="11">
    <source>
        <dbReference type="Google" id="ProtNLM"/>
    </source>
</evidence>
<dbReference type="InterPro" id="IPR009057">
    <property type="entry name" value="Homeodomain-like_sf"/>
</dbReference>
<evidence type="ECO:0000256" key="6">
    <source>
        <dbReference type="SAM" id="MobiDB-lite"/>
    </source>
</evidence>
<evidence type="ECO:0000256" key="3">
    <source>
        <dbReference type="ARBA" id="ARBA00023125"/>
    </source>
</evidence>
<dbReference type="CDD" id="cd00167">
    <property type="entry name" value="SANT"/>
    <property type="match status" value="3"/>
</dbReference>
<feature type="domain" description="Myb-like" evidence="7">
    <location>
        <begin position="280"/>
        <end position="334"/>
    </location>
</feature>
<dbReference type="GO" id="GO:0042795">
    <property type="term" value="P:snRNA transcription by RNA polymerase II"/>
    <property type="evidence" value="ECO:0007669"/>
    <property type="project" value="TreeGrafter"/>
</dbReference>
<dbReference type="GO" id="GO:0001006">
    <property type="term" value="F:RNA polymerase III type 3 promoter sequence-specific DNA binding"/>
    <property type="evidence" value="ECO:0007669"/>
    <property type="project" value="TreeGrafter"/>
</dbReference>
<dbReference type="EMBL" id="CADEPM010000007">
    <property type="protein sequence ID" value="CAB3408608.1"/>
    <property type="molecule type" value="Genomic_DNA"/>
</dbReference>
<keyword evidence="4" id="KW-0804">Transcription</keyword>
<dbReference type="SMART" id="SM00717">
    <property type="entry name" value="SANT"/>
    <property type="match status" value="5"/>
</dbReference>